<evidence type="ECO:0000313" key="2">
    <source>
        <dbReference type="Proteomes" id="UP000094769"/>
    </source>
</evidence>
<reference evidence="1 2" key="1">
    <citation type="submission" date="2016-06" db="EMBL/GenBank/DDBJ databases">
        <title>Genome sequence of endosymbiont of Candidatus Endolucinida thiodiazotropha.</title>
        <authorList>
            <person name="Poehlein A."/>
            <person name="Koenig S."/>
            <person name="Heiden S.E."/>
            <person name="Thuermer A."/>
            <person name="Voget S."/>
            <person name="Daniel R."/>
            <person name="Markert S."/>
            <person name="Gros O."/>
            <person name="Schweder T."/>
        </authorList>
    </citation>
    <scope>NUCLEOTIDE SEQUENCE [LARGE SCALE GENOMIC DNA]</scope>
    <source>
        <strain evidence="1 2">COS</strain>
    </source>
</reference>
<evidence type="ECO:0008006" key="3">
    <source>
        <dbReference type="Google" id="ProtNLM"/>
    </source>
</evidence>
<accession>A0A7Z0VPK7</accession>
<dbReference type="Pfam" id="PF04391">
    <property type="entry name" value="DUF533"/>
    <property type="match status" value="1"/>
</dbReference>
<dbReference type="CDD" id="cd07178">
    <property type="entry name" value="terB_like_YebE"/>
    <property type="match status" value="1"/>
</dbReference>
<dbReference type="Gene3D" id="1.10.3680.10">
    <property type="entry name" value="TerB-like"/>
    <property type="match status" value="1"/>
</dbReference>
<keyword evidence="2" id="KW-1185">Reference proteome</keyword>
<protein>
    <recommendedName>
        <fullName evidence="3">Protein YebE</fullName>
    </recommendedName>
</protein>
<dbReference type="SUPFAM" id="SSF158682">
    <property type="entry name" value="TerB-like"/>
    <property type="match status" value="1"/>
</dbReference>
<dbReference type="InterPro" id="IPR007486">
    <property type="entry name" value="YebE"/>
</dbReference>
<name>A0A7Z0VPK7_9GAMM</name>
<proteinExistence type="predicted"/>
<organism evidence="1 2">
    <name type="scientific">Candidatus Thiodiazotropha endolucinida</name>
    <dbReference type="NCBI Taxonomy" id="1655433"/>
    <lineage>
        <taxon>Bacteria</taxon>
        <taxon>Pseudomonadati</taxon>
        <taxon>Pseudomonadota</taxon>
        <taxon>Gammaproteobacteria</taxon>
        <taxon>Chromatiales</taxon>
        <taxon>Sedimenticolaceae</taxon>
        <taxon>Candidatus Thiodiazotropha</taxon>
    </lineage>
</organism>
<dbReference type="Proteomes" id="UP000094769">
    <property type="component" value="Unassembled WGS sequence"/>
</dbReference>
<sequence>MANIDAIKLLGSILNSGVLSRGSGSNILGSVIGSMMGGGQTSTGGGLGNILGSVLGGGGAQTGTGGLGDLLGGGSRTGSSQPGGGDLTDLLGGLLGGGAGGAGLGGLLGAAMSQFGGQQGAQPVTHFKSSDHLPQGMDYQQATDQAALLIRAMINAAKADGKVDKEEQQKILGKLGEVTQDEIEFVRNELAQPLDLEGFVRSIPQGLEQQVYAISLMAIDLDSQAEAQYLHSLAQATRISPQVSNQIHEQFGAPSIYRT</sequence>
<evidence type="ECO:0000313" key="1">
    <source>
        <dbReference type="EMBL" id="ODJ88966.1"/>
    </source>
</evidence>
<dbReference type="InterPro" id="IPR029024">
    <property type="entry name" value="TerB-like"/>
</dbReference>
<comment type="caution">
    <text evidence="1">The sequence shown here is derived from an EMBL/GenBank/DDBJ whole genome shotgun (WGS) entry which is preliminary data.</text>
</comment>
<dbReference type="AlphaFoldDB" id="A0A7Z0VPK7"/>
<dbReference type="EMBL" id="MARB01000003">
    <property type="protein sequence ID" value="ODJ88966.1"/>
    <property type="molecule type" value="Genomic_DNA"/>
</dbReference>
<gene>
    <name evidence="1" type="ORF">CODIS_05770</name>
</gene>
<dbReference type="RefSeq" id="WP_235615110.1">
    <property type="nucleotide sequence ID" value="NZ_MARB01000003.1"/>
</dbReference>